<sequence length="104" mass="11052">SGTSDSGSHQSSLCLQRHHRRKAFLLGGACSPSPGRQETGGGCYRLAGRRDAVVIQRSPTRRQEDTARQWSRGATVPPCHALPRPRTSPGAHCALHGGDSKANA</sequence>
<dbReference type="Proteomes" id="UP000626109">
    <property type="component" value="Unassembled WGS sequence"/>
</dbReference>
<organism evidence="2 3">
    <name type="scientific">Polarella glacialis</name>
    <name type="common">Dinoflagellate</name>
    <dbReference type="NCBI Taxonomy" id="89957"/>
    <lineage>
        <taxon>Eukaryota</taxon>
        <taxon>Sar</taxon>
        <taxon>Alveolata</taxon>
        <taxon>Dinophyceae</taxon>
        <taxon>Suessiales</taxon>
        <taxon>Suessiaceae</taxon>
        <taxon>Polarella</taxon>
    </lineage>
</organism>
<dbReference type="AlphaFoldDB" id="A0A813GYB6"/>
<evidence type="ECO:0000313" key="3">
    <source>
        <dbReference type="Proteomes" id="UP000626109"/>
    </source>
</evidence>
<protein>
    <submittedName>
        <fullName evidence="2">Uncharacterized protein</fullName>
    </submittedName>
</protein>
<proteinExistence type="predicted"/>
<gene>
    <name evidence="2" type="ORF">PGLA2088_LOCUS944</name>
</gene>
<feature type="non-terminal residue" evidence="2">
    <location>
        <position position="104"/>
    </location>
</feature>
<evidence type="ECO:0000313" key="2">
    <source>
        <dbReference type="EMBL" id="CAE8630294.1"/>
    </source>
</evidence>
<reference evidence="2" key="1">
    <citation type="submission" date="2021-02" db="EMBL/GenBank/DDBJ databases">
        <authorList>
            <person name="Dougan E. K."/>
            <person name="Rhodes N."/>
            <person name="Thang M."/>
            <person name="Chan C."/>
        </authorList>
    </citation>
    <scope>NUCLEOTIDE SEQUENCE</scope>
</reference>
<feature type="region of interest" description="Disordered" evidence="1">
    <location>
        <begin position="57"/>
        <end position="104"/>
    </location>
</feature>
<comment type="caution">
    <text evidence="2">The sequence shown here is derived from an EMBL/GenBank/DDBJ whole genome shotgun (WGS) entry which is preliminary data.</text>
</comment>
<dbReference type="EMBL" id="CAJNNW010000686">
    <property type="protein sequence ID" value="CAE8630294.1"/>
    <property type="molecule type" value="Genomic_DNA"/>
</dbReference>
<accession>A0A813GYB6</accession>
<name>A0A813GYB6_POLGL</name>
<evidence type="ECO:0000256" key="1">
    <source>
        <dbReference type="SAM" id="MobiDB-lite"/>
    </source>
</evidence>